<dbReference type="InterPro" id="IPR014001">
    <property type="entry name" value="Helicase_ATP-bd"/>
</dbReference>
<dbReference type="CDD" id="cd18799">
    <property type="entry name" value="SF2_C_EcoAI-like"/>
    <property type="match status" value="1"/>
</dbReference>
<dbReference type="Pfam" id="PF04851">
    <property type="entry name" value="ResIII"/>
    <property type="match status" value="1"/>
</dbReference>
<dbReference type="Gene3D" id="3.40.50.300">
    <property type="entry name" value="P-loop containing nucleotide triphosphate hydrolases"/>
    <property type="match status" value="2"/>
</dbReference>
<dbReference type="Pfam" id="PF00271">
    <property type="entry name" value="Helicase_C"/>
    <property type="match status" value="1"/>
</dbReference>
<sequence length="1156" mass="131397">MHRNQTKFTIPGWKSFHVLGNAANFPIMQSHNFEFLRKDHPELADLAGFAESYSFADPVGALVKLRMYAEFLVKAIFAHHKLELTFQSNLNDLLHDASFCSITPAVVKDKLHLLRIKGNQAAHGSLSKEDEARVPEYVKEAFDLGRWHILSTKGAPAIESAQWTPLTPEIADPAATLKQQNKAQQKKLAEQEALMAKLLSDLEMVRTKAEATGKSETEKLELLKHAQQAASTLEFSEEETRFKLIDELLRSVGWDVGARGKNTAEVEQEREVTHQPTTSGIGYIDYVLKDPNSGKVLAVVEAKKTAEDADKGKVQAKYYADGIEKETGHRPIIFYTNGYEIYIWNDGKGEPPRSLFGFYSQDSLEYELYQIANREQVLGSLNPKEQIVDRLYQIEAIKRVTESFDARRRKALLIQATGTGKTRVAIALSEVMIRASWAKRILFLCDRRELRKQANDAFEEHMPDEPRVYVNRKTGNDRNKRIYLATYPAMMKCFQNFDVGFFDLIIADESHRSIYNRYRDLFRYFDAYQVGLTATPLKFIFRNTYKLFECENEDPTANYTYEDAIEHNPPYLCPFKVVKHTTKFLRDGIKYKALNKVQQEQLDEQVEDSETVNYEKEQVSRQVFNRDTDRAIIRNLMENGLRGPDGTRVGKTIIFARNHKHAKQLVDVFDECYPQYGGDFCLRIDNYEPRAEQLIDDFKNTDGSKNLTIAVSVDMLDTGIDVPSLLNLVFAKPVKSYAKFWQMIGRGTRLCKDLFGPGKDKSEFLIFDHWGNFEYFDELVKEEEPSQSKSLPQQLFEARIALGETALKQQDLDGLKTATALIAADIAALPADSLSVREKVKTVKAMQASGVIEAFEPHTVATLKRELAPLMQWRDIRSKEAALQFDLLIAKLEVARLEKSAAADDLTDTVVEQVSQLPINLKQVEEKLPAIQKAKDLGYHNSASVKDLEYLRTELRGIMKHRKKDTVNPVAPLFLDVAEDQAGYNSQEHKVKLSGLDLAAYRSRVESVLKELFDANEALRKIKAGQAILPDELNELVHDVLMHDPYLHLEDLLVHYPNKSKSLALAIRQVIGMDAAAVDAHFKDFVQKYPALNANQIRFLEMLKSHISRYGVIELDQLWESPFTSIDSQGVEGVFKEDDQVNALLELLKTLNNTAA</sequence>
<dbReference type="SUPFAM" id="SSF52540">
    <property type="entry name" value="P-loop containing nucleoside triphosphate hydrolases"/>
    <property type="match status" value="2"/>
</dbReference>
<evidence type="ECO:0000259" key="2">
    <source>
        <dbReference type="PROSITE" id="PS51192"/>
    </source>
</evidence>
<keyword evidence="3" id="KW-0378">Hydrolase</keyword>
<dbReference type="Pfam" id="PF08463">
    <property type="entry name" value="EcoEI_R_C"/>
    <property type="match status" value="1"/>
</dbReference>
<feature type="domain" description="Helicase ATP-binding" evidence="2">
    <location>
        <begin position="402"/>
        <end position="554"/>
    </location>
</feature>
<dbReference type="InterPro" id="IPR006935">
    <property type="entry name" value="Helicase/UvrB_N"/>
</dbReference>
<dbReference type="InterPro" id="IPR027417">
    <property type="entry name" value="P-loop_NTPase"/>
</dbReference>
<dbReference type="PROSITE" id="PS51192">
    <property type="entry name" value="HELICASE_ATP_BIND_1"/>
    <property type="match status" value="1"/>
</dbReference>
<dbReference type="Gene3D" id="3.90.1570.30">
    <property type="match status" value="1"/>
</dbReference>
<keyword evidence="3" id="KW-0547">Nucleotide-binding</keyword>
<name>A0ABU1AMY4_9BACT</name>
<dbReference type="PANTHER" id="PTHR47396:SF1">
    <property type="entry name" value="ATP-DEPENDENT HELICASE IRC3-RELATED"/>
    <property type="match status" value="1"/>
</dbReference>
<keyword evidence="3" id="KW-0067">ATP-binding</keyword>
<dbReference type="SMART" id="SM00487">
    <property type="entry name" value="DEXDc"/>
    <property type="match status" value="1"/>
</dbReference>
<organism evidence="3 4">
    <name type="scientific">Thalassobacterium sedimentorum</name>
    <dbReference type="NCBI Taxonomy" id="3041258"/>
    <lineage>
        <taxon>Bacteria</taxon>
        <taxon>Pseudomonadati</taxon>
        <taxon>Verrucomicrobiota</taxon>
        <taxon>Opitutia</taxon>
        <taxon>Puniceicoccales</taxon>
        <taxon>Coraliomargaritaceae</taxon>
        <taxon>Thalassobacterium</taxon>
    </lineage>
</organism>
<evidence type="ECO:0000313" key="3">
    <source>
        <dbReference type="EMBL" id="MDQ8195126.1"/>
    </source>
</evidence>
<dbReference type="CDD" id="cd18032">
    <property type="entry name" value="DEXHc_RE_I_III_res"/>
    <property type="match status" value="1"/>
</dbReference>
<evidence type="ECO:0000256" key="1">
    <source>
        <dbReference type="SAM" id="Coils"/>
    </source>
</evidence>
<dbReference type="EMBL" id="JARXIC010000018">
    <property type="protein sequence ID" value="MDQ8195126.1"/>
    <property type="molecule type" value="Genomic_DNA"/>
</dbReference>
<comment type="caution">
    <text evidence="3">The sequence shown here is derived from an EMBL/GenBank/DDBJ whole genome shotgun (WGS) entry which is preliminary data.</text>
</comment>
<keyword evidence="3" id="KW-0347">Helicase</keyword>
<protein>
    <submittedName>
        <fullName evidence="3">DEAD/DEAH box helicase family protein</fullName>
    </submittedName>
</protein>
<dbReference type="PANTHER" id="PTHR47396">
    <property type="entry name" value="TYPE I RESTRICTION ENZYME ECOKI R PROTEIN"/>
    <property type="match status" value="1"/>
</dbReference>
<dbReference type="InterPro" id="IPR001650">
    <property type="entry name" value="Helicase_C-like"/>
</dbReference>
<reference evidence="3 4" key="1">
    <citation type="submission" date="2023-04" db="EMBL/GenBank/DDBJ databases">
        <title>A novel bacteria isolated from coastal sediment.</title>
        <authorList>
            <person name="Liu X.-J."/>
            <person name="Du Z.-J."/>
        </authorList>
    </citation>
    <scope>NUCLEOTIDE SEQUENCE [LARGE SCALE GENOMIC DNA]</scope>
    <source>
        <strain evidence="3 4">SDUM461004</strain>
    </source>
</reference>
<keyword evidence="1" id="KW-0175">Coiled coil</keyword>
<feature type="coiled-coil region" evidence="1">
    <location>
        <begin position="174"/>
        <end position="208"/>
    </location>
</feature>
<accession>A0ABU1AMY4</accession>
<dbReference type="GO" id="GO:0004386">
    <property type="term" value="F:helicase activity"/>
    <property type="evidence" value="ECO:0007669"/>
    <property type="project" value="UniProtKB-KW"/>
</dbReference>
<proteinExistence type="predicted"/>
<dbReference type="Proteomes" id="UP001243717">
    <property type="component" value="Unassembled WGS sequence"/>
</dbReference>
<gene>
    <name evidence="3" type="ORF">QEH59_11865</name>
</gene>
<dbReference type="InterPro" id="IPR050742">
    <property type="entry name" value="Helicase_Restrict-Modif_Enz"/>
</dbReference>
<evidence type="ECO:0000313" key="4">
    <source>
        <dbReference type="Proteomes" id="UP001243717"/>
    </source>
</evidence>
<dbReference type="InterPro" id="IPR013670">
    <property type="entry name" value="EcoEI_R_C_dom"/>
</dbReference>
<keyword evidence="4" id="KW-1185">Reference proteome</keyword>